<gene>
    <name evidence="6" type="ORF">CHS0354_013887</name>
</gene>
<comment type="caution">
    <text evidence="6">The sequence shown here is derived from an EMBL/GenBank/DDBJ whole genome shotgun (WGS) entry which is preliminary data.</text>
</comment>
<organism evidence="6 7">
    <name type="scientific">Potamilus streckersoni</name>
    <dbReference type="NCBI Taxonomy" id="2493646"/>
    <lineage>
        <taxon>Eukaryota</taxon>
        <taxon>Metazoa</taxon>
        <taxon>Spiralia</taxon>
        <taxon>Lophotrochozoa</taxon>
        <taxon>Mollusca</taxon>
        <taxon>Bivalvia</taxon>
        <taxon>Autobranchia</taxon>
        <taxon>Heteroconchia</taxon>
        <taxon>Palaeoheterodonta</taxon>
        <taxon>Unionida</taxon>
        <taxon>Unionoidea</taxon>
        <taxon>Unionidae</taxon>
        <taxon>Ambleminae</taxon>
        <taxon>Lampsilini</taxon>
        <taxon>Potamilus</taxon>
    </lineage>
</organism>
<dbReference type="Proteomes" id="UP001195483">
    <property type="component" value="Unassembled WGS sequence"/>
</dbReference>
<dbReference type="SUPFAM" id="SSF57603">
    <property type="entry name" value="FnI-like domain"/>
    <property type="match status" value="4"/>
</dbReference>
<evidence type="ECO:0008006" key="8">
    <source>
        <dbReference type="Google" id="ProtNLM"/>
    </source>
</evidence>
<reference evidence="6" key="3">
    <citation type="submission" date="2023-05" db="EMBL/GenBank/DDBJ databases">
        <authorList>
            <person name="Smith C.H."/>
        </authorList>
    </citation>
    <scope>NUCLEOTIDE SEQUENCE</scope>
    <source>
        <strain evidence="6">CHS0354</strain>
        <tissue evidence="6">Mantle</tissue>
    </source>
</reference>
<evidence type="ECO:0000256" key="3">
    <source>
        <dbReference type="ARBA" id="ARBA00022729"/>
    </source>
</evidence>
<feature type="signal peptide" evidence="5">
    <location>
        <begin position="1"/>
        <end position="19"/>
    </location>
</feature>
<dbReference type="AlphaFoldDB" id="A0AAE0VU02"/>
<evidence type="ECO:0000313" key="7">
    <source>
        <dbReference type="Proteomes" id="UP001195483"/>
    </source>
</evidence>
<comment type="subcellular location">
    <subcellularLocation>
        <location evidence="1">Secreted</location>
    </subcellularLocation>
</comment>
<dbReference type="InterPro" id="IPR052424">
    <property type="entry name" value="Kielin_Chordin-BMP_Reg"/>
</dbReference>
<accession>A0AAE0VU02</accession>
<feature type="region of interest" description="Disordered" evidence="4">
    <location>
        <begin position="430"/>
        <end position="453"/>
    </location>
</feature>
<evidence type="ECO:0000256" key="4">
    <source>
        <dbReference type="SAM" id="MobiDB-lite"/>
    </source>
</evidence>
<evidence type="ECO:0000313" key="6">
    <source>
        <dbReference type="EMBL" id="KAK3590623.1"/>
    </source>
</evidence>
<sequence length="453" mass="49499">MYKRLIFFCSLAQLTIVMPATTSIIDRVTDTTTKSTATTTISVISSDFTTTTATSATSSTISSDRTLPTRQCIYNGQVYNDGETIIANDYCQSICWCMDSQMICTTCPPQTSTSTTSSTISPDTSATPTAGQCAYNGQLYNDGDTFVINDYCQHYCWCRDSHMICTMCPPQTSGQCLYNGQVYNEGDIYNSIDDCNTCSCGWFGTTCTQLFCPNTQASTTPFSFISTSATSATSSTLLPDTTLPTTSTTSSTISPDISPTPRQCIYNGQVYNDGDSFIANNYCQSYCWCMGSQMICTICPTRTSTSTTSSTILSDTSTTPTSTTSSTISPDTSTTPGQCVYNGQVYNDGDNFRANDYCQSYCWCMGSQMLCTMCPTQTSTPTISTTLTPYLSRSTDTKKRRRTTLPAFNTKTKKFHADVFATITKKPHFTNHDSRELGSKRTAIDKGNRNVDI</sequence>
<dbReference type="GO" id="GO:0005576">
    <property type="term" value="C:extracellular region"/>
    <property type="evidence" value="ECO:0007669"/>
    <property type="project" value="UniProtKB-SubCell"/>
</dbReference>
<feature type="chain" id="PRO_5042189715" description="VWFC domain-containing protein" evidence="5">
    <location>
        <begin position="20"/>
        <end position="453"/>
    </location>
</feature>
<keyword evidence="7" id="KW-1185">Reference proteome</keyword>
<evidence type="ECO:0000256" key="2">
    <source>
        <dbReference type="ARBA" id="ARBA00022525"/>
    </source>
</evidence>
<evidence type="ECO:0000256" key="5">
    <source>
        <dbReference type="SAM" id="SignalP"/>
    </source>
</evidence>
<dbReference type="EMBL" id="JAEAOA010000854">
    <property type="protein sequence ID" value="KAK3590623.1"/>
    <property type="molecule type" value="Genomic_DNA"/>
</dbReference>
<proteinExistence type="predicted"/>
<keyword evidence="3 5" id="KW-0732">Signal</keyword>
<evidence type="ECO:0000256" key="1">
    <source>
        <dbReference type="ARBA" id="ARBA00004613"/>
    </source>
</evidence>
<dbReference type="Gene3D" id="2.10.70.10">
    <property type="entry name" value="Complement Module, domain 1"/>
    <property type="match status" value="3"/>
</dbReference>
<feature type="region of interest" description="Disordered" evidence="4">
    <location>
        <begin position="304"/>
        <end position="334"/>
    </location>
</feature>
<reference evidence="6" key="2">
    <citation type="journal article" date="2021" name="Genome Biol. Evol.">
        <title>Developing a high-quality reference genome for a parasitic bivalve with doubly uniparental inheritance (Bivalvia: Unionida).</title>
        <authorList>
            <person name="Smith C.H."/>
        </authorList>
    </citation>
    <scope>NUCLEOTIDE SEQUENCE</scope>
    <source>
        <strain evidence="6">CHS0354</strain>
        <tissue evidence="6">Mantle</tissue>
    </source>
</reference>
<keyword evidence="2" id="KW-0964">Secreted</keyword>
<protein>
    <recommendedName>
        <fullName evidence="8">VWFC domain-containing protein</fullName>
    </recommendedName>
</protein>
<dbReference type="PANTHER" id="PTHR46698">
    <property type="entry name" value="CROSSVEINLESS 2"/>
    <property type="match status" value="1"/>
</dbReference>
<dbReference type="PANTHER" id="PTHR46698:SF3">
    <property type="entry name" value="TENECTIN ISOFORM 1-RELATED"/>
    <property type="match status" value="1"/>
</dbReference>
<reference evidence="6" key="1">
    <citation type="journal article" date="2021" name="Genome Biol. Evol.">
        <title>A High-Quality Reference Genome for a Parasitic Bivalve with Doubly Uniparental Inheritance (Bivalvia: Unionida).</title>
        <authorList>
            <person name="Smith C.H."/>
        </authorList>
    </citation>
    <scope>NUCLEOTIDE SEQUENCE</scope>
    <source>
        <strain evidence="6">CHS0354</strain>
    </source>
</reference>
<name>A0AAE0VU02_9BIVA</name>